<dbReference type="PANTHER" id="PTHR11699">
    <property type="entry name" value="ALDEHYDE DEHYDROGENASE-RELATED"/>
    <property type="match status" value="1"/>
</dbReference>
<dbReference type="InterPro" id="IPR016163">
    <property type="entry name" value="Ald_DH_C"/>
</dbReference>
<feature type="domain" description="Aldehyde dehydrogenase" evidence="2">
    <location>
        <begin position="30"/>
        <end position="490"/>
    </location>
</feature>
<organism evidence="3 4">
    <name type="scientific">Nocardioides humi</name>
    <dbReference type="NCBI Taxonomy" id="449461"/>
    <lineage>
        <taxon>Bacteria</taxon>
        <taxon>Bacillati</taxon>
        <taxon>Actinomycetota</taxon>
        <taxon>Actinomycetes</taxon>
        <taxon>Propionibacteriales</taxon>
        <taxon>Nocardioidaceae</taxon>
        <taxon>Nocardioides</taxon>
    </lineage>
</organism>
<accession>A0ABN2BVW1</accession>
<proteinExistence type="predicted"/>
<reference evidence="3 4" key="1">
    <citation type="journal article" date="2019" name="Int. J. Syst. Evol. Microbiol.">
        <title>The Global Catalogue of Microorganisms (GCM) 10K type strain sequencing project: providing services to taxonomists for standard genome sequencing and annotation.</title>
        <authorList>
            <consortium name="The Broad Institute Genomics Platform"/>
            <consortium name="The Broad Institute Genome Sequencing Center for Infectious Disease"/>
            <person name="Wu L."/>
            <person name="Ma J."/>
        </authorList>
    </citation>
    <scope>NUCLEOTIDE SEQUENCE [LARGE SCALE GENOMIC DNA]</scope>
    <source>
        <strain evidence="3 4">JCM 14942</strain>
    </source>
</reference>
<comment type="caution">
    <text evidence="3">The sequence shown here is derived from an EMBL/GenBank/DDBJ whole genome shotgun (WGS) entry which is preliminary data.</text>
</comment>
<evidence type="ECO:0000259" key="2">
    <source>
        <dbReference type="Pfam" id="PF00171"/>
    </source>
</evidence>
<sequence length="498" mass="53408">MTATAQENAIAVADAFLAQSEIPLYINGAWKPARDGKTFEVRRPSTGERLATISSAGAADVDEAVQAARSAFPAWSDLDTRDRAVLLHRLADAMERDQDVLASLESRNIGKSLPEALDFDILFAAQGYRYFADLATHTTLSRPLPLANMEASQVHRPRGVCGFVIPWNAPSILTVWGIAPALAAGNTVVLKPAELAPLSVIYLARLAEEVGFPSGVINVVTGLGSEAGDALANHPGLNYISFTGSPQTGKLVAEAAARNLVPSKMELGGKGAAVIFPDIDVKDTAEKLGMAIVRNAGQTCCTATRWFIHDDVYDDLVSASVDFLERIRLGPDTDHATQLGAVISEGQRSRIQSYLDQGLEQGATPLLEGGATQLPGLENGYYVSPVLMTGRPDNVCAREEIFGPVAYVMPFSDEADVIEQVNSSHYGLANSVWSEDLNRAYRVAERMVSGNSWINAHNVFAYGLPYGGVNLSGWGGGVNSQQTYLDYLRPMSVVRPLT</sequence>
<dbReference type="RefSeq" id="WP_141003214.1">
    <property type="nucleotide sequence ID" value="NZ_BAAAOR010000050.1"/>
</dbReference>
<evidence type="ECO:0000256" key="1">
    <source>
        <dbReference type="ARBA" id="ARBA00023002"/>
    </source>
</evidence>
<dbReference type="InterPro" id="IPR016162">
    <property type="entry name" value="Ald_DH_N"/>
</dbReference>
<dbReference type="Gene3D" id="3.40.309.10">
    <property type="entry name" value="Aldehyde Dehydrogenase, Chain A, domain 2"/>
    <property type="match status" value="1"/>
</dbReference>
<dbReference type="Gene3D" id="3.40.605.10">
    <property type="entry name" value="Aldehyde Dehydrogenase, Chain A, domain 1"/>
    <property type="match status" value="1"/>
</dbReference>
<dbReference type="Proteomes" id="UP001500842">
    <property type="component" value="Unassembled WGS sequence"/>
</dbReference>
<dbReference type="SUPFAM" id="SSF53720">
    <property type="entry name" value="ALDH-like"/>
    <property type="match status" value="1"/>
</dbReference>
<keyword evidence="1" id="KW-0560">Oxidoreductase</keyword>
<evidence type="ECO:0000313" key="4">
    <source>
        <dbReference type="Proteomes" id="UP001500842"/>
    </source>
</evidence>
<dbReference type="EMBL" id="BAAAOR010000050">
    <property type="protein sequence ID" value="GAA1548497.1"/>
    <property type="molecule type" value="Genomic_DNA"/>
</dbReference>
<protein>
    <submittedName>
        <fullName evidence="3">Aldehyde dehydrogenase family protein</fullName>
    </submittedName>
</protein>
<dbReference type="Pfam" id="PF00171">
    <property type="entry name" value="Aldedh"/>
    <property type="match status" value="1"/>
</dbReference>
<name>A0ABN2BVW1_9ACTN</name>
<dbReference type="InterPro" id="IPR015590">
    <property type="entry name" value="Aldehyde_DH_dom"/>
</dbReference>
<keyword evidence="4" id="KW-1185">Reference proteome</keyword>
<evidence type="ECO:0000313" key="3">
    <source>
        <dbReference type="EMBL" id="GAA1548497.1"/>
    </source>
</evidence>
<dbReference type="InterPro" id="IPR016161">
    <property type="entry name" value="Ald_DH/histidinol_DH"/>
</dbReference>
<gene>
    <name evidence="3" type="ORF">GCM10009788_58080</name>
</gene>